<dbReference type="Proteomes" id="UP000886595">
    <property type="component" value="Unassembled WGS sequence"/>
</dbReference>
<feature type="domain" description="Reverse transcriptase zinc-binding" evidence="2">
    <location>
        <begin position="36"/>
        <end position="102"/>
    </location>
</feature>
<accession>A0A8X7PS66</accession>
<dbReference type="Pfam" id="PF13966">
    <property type="entry name" value="zf-RVT"/>
    <property type="match status" value="1"/>
</dbReference>
<organism evidence="3 4">
    <name type="scientific">Brassica carinata</name>
    <name type="common">Ethiopian mustard</name>
    <name type="synonym">Abyssinian cabbage</name>
    <dbReference type="NCBI Taxonomy" id="52824"/>
    <lineage>
        <taxon>Eukaryota</taxon>
        <taxon>Viridiplantae</taxon>
        <taxon>Streptophyta</taxon>
        <taxon>Embryophyta</taxon>
        <taxon>Tracheophyta</taxon>
        <taxon>Spermatophyta</taxon>
        <taxon>Magnoliopsida</taxon>
        <taxon>eudicotyledons</taxon>
        <taxon>Gunneridae</taxon>
        <taxon>Pentapetalae</taxon>
        <taxon>rosids</taxon>
        <taxon>malvids</taxon>
        <taxon>Brassicales</taxon>
        <taxon>Brassicaceae</taxon>
        <taxon>Brassiceae</taxon>
        <taxon>Brassica</taxon>
    </lineage>
</organism>
<evidence type="ECO:0000313" key="3">
    <source>
        <dbReference type="EMBL" id="KAG2257434.1"/>
    </source>
</evidence>
<protein>
    <recommendedName>
        <fullName evidence="2">Reverse transcriptase zinc-binding domain-containing protein</fullName>
    </recommendedName>
</protein>
<evidence type="ECO:0000256" key="1">
    <source>
        <dbReference type="SAM" id="MobiDB-lite"/>
    </source>
</evidence>
<evidence type="ECO:0000259" key="2">
    <source>
        <dbReference type="Pfam" id="PF13966"/>
    </source>
</evidence>
<proteinExistence type="predicted"/>
<name>A0A8X7PS66_BRACI</name>
<dbReference type="EMBL" id="JAAMPC010000015">
    <property type="protein sequence ID" value="KAG2257434.1"/>
    <property type="molecule type" value="Genomic_DNA"/>
</dbReference>
<dbReference type="OrthoDB" id="1021881at2759"/>
<gene>
    <name evidence="3" type="ORF">Bca52824_076728</name>
</gene>
<comment type="caution">
    <text evidence="3">The sequence shown here is derived from an EMBL/GenBank/DDBJ whole genome shotgun (WGS) entry which is preliminary data.</text>
</comment>
<dbReference type="InterPro" id="IPR026960">
    <property type="entry name" value="RVT-Znf"/>
</dbReference>
<keyword evidence="4" id="KW-1185">Reference proteome</keyword>
<reference evidence="3 4" key="1">
    <citation type="submission" date="2020-02" db="EMBL/GenBank/DDBJ databases">
        <authorList>
            <person name="Ma Q."/>
            <person name="Huang Y."/>
            <person name="Song X."/>
            <person name="Pei D."/>
        </authorList>
    </citation>
    <scope>NUCLEOTIDE SEQUENCE [LARGE SCALE GENOMIC DNA]</scope>
    <source>
        <strain evidence="3">Sxm20200214</strain>
        <tissue evidence="3">Leaf</tissue>
    </source>
</reference>
<feature type="region of interest" description="Disordered" evidence="1">
    <location>
        <begin position="1"/>
        <end position="36"/>
    </location>
</feature>
<sequence length="164" mass="19342">MWTDPWIPDHPPRPPRARTHLPSNTPTTPTHGPAVLKNKVWKTKTPAKLKHFLWRLLSRSLATANNLKRCHITQNDQCRRCCSEVETEDHIFFECPYAKRIWRTSGISNLIISNPSSTLEEKIDACLQCSLSTRLSHMQYLPFWLLWRLWKSRNMSIFQQKEIH</sequence>
<evidence type="ECO:0000313" key="4">
    <source>
        <dbReference type="Proteomes" id="UP000886595"/>
    </source>
</evidence>
<dbReference type="AlphaFoldDB" id="A0A8X7PS66"/>